<dbReference type="GO" id="GO:0008270">
    <property type="term" value="F:zinc ion binding"/>
    <property type="evidence" value="ECO:0007669"/>
    <property type="project" value="InterPro"/>
</dbReference>
<dbReference type="KEGG" id="cpi:Cpin_2650"/>
<dbReference type="InterPro" id="IPR016193">
    <property type="entry name" value="Cytidine_deaminase-like"/>
</dbReference>
<dbReference type="Gene3D" id="3.40.140.10">
    <property type="entry name" value="Cytidine Deaminase, domain 2"/>
    <property type="match status" value="1"/>
</dbReference>
<dbReference type="PROSITE" id="PS51747">
    <property type="entry name" value="CYT_DCMP_DEAMINASES_2"/>
    <property type="match status" value="1"/>
</dbReference>
<dbReference type="Proteomes" id="UP000002215">
    <property type="component" value="Chromosome"/>
</dbReference>
<accession>A0A979G392</accession>
<evidence type="ECO:0000313" key="4">
    <source>
        <dbReference type="EMBL" id="ACU60132.1"/>
    </source>
</evidence>
<proteinExistence type="predicted"/>
<dbReference type="CDD" id="cd01285">
    <property type="entry name" value="nucleoside_deaminase"/>
    <property type="match status" value="1"/>
</dbReference>
<dbReference type="PANTHER" id="PTHR11079">
    <property type="entry name" value="CYTOSINE DEAMINASE FAMILY MEMBER"/>
    <property type="match status" value="1"/>
</dbReference>
<evidence type="ECO:0000313" key="5">
    <source>
        <dbReference type="Proteomes" id="UP000002215"/>
    </source>
</evidence>
<dbReference type="GO" id="GO:0016787">
    <property type="term" value="F:hydrolase activity"/>
    <property type="evidence" value="ECO:0007669"/>
    <property type="project" value="InterPro"/>
</dbReference>
<dbReference type="EMBL" id="CP001699">
    <property type="protein sequence ID" value="ACU60132.1"/>
    <property type="molecule type" value="Genomic_DNA"/>
</dbReference>
<dbReference type="AlphaFoldDB" id="A0A979G392"/>
<sequence length="131" mass="14354">MARCYQLADIAAKEGESPVGSVIVKDGIIIGEGSEKSKQQKDITRHAEVVAILDALRNTDSLAGSVLYTNVEPCLLCSYVIRHYKIAEVVFARHSGELGGTHQPFDLLTSPDFKSWAQPPVITIYEEKATH</sequence>
<dbReference type="InterPro" id="IPR002125">
    <property type="entry name" value="CMP_dCMP_dom"/>
</dbReference>
<dbReference type="Pfam" id="PF00383">
    <property type="entry name" value="dCMP_cyt_deam_1"/>
    <property type="match status" value="1"/>
</dbReference>
<keyword evidence="2" id="KW-0862">Zinc</keyword>
<protein>
    <submittedName>
        <fullName evidence="4">CMP/dCMP deaminase zinc-binding</fullName>
    </submittedName>
</protein>
<organism evidence="4 5">
    <name type="scientific">Chitinophaga pinensis (strain ATCC 43595 / DSM 2588 / LMG 13176 / NBRC 15968 / NCIMB 11800 / UQM 2034)</name>
    <dbReference type="NCBI Taxonomy" id="485918"/>
    <lineage>
        <taxon>Bacteria</taxon>
        <taxon>Pseudomonadati</taxon>
        <taxon>Bacteroidota</taxon>
        <taxon>Chitinophagia</taxon>
        <taxon>Chitinophagales</taxon>
        <taxon>Chitinophagaceae</taxon>
        <taxon>Chitinophaga</taxon>
    </lineage>
</organism>
<dbReference type="SUPFAM" id="SSF53927">
    <property type="entry name" value="Cytidine deaminase-like"/>
    <property type="match status" value="1"/>
</dbReference>
<gene>
    <name evidence="4" type="ordered locus">Cpin_2650</name>
</gene>
<evidence type="ECO:0000256" key="2">
    <source>
        <dbReference type="ARBA" id="ARBA00022833"/>
    </source>
</evidence>
<reference evidence="5" key="1">
    <citation type="submission" date="2009-08" db="EMBL/GenBank/DDBJ databases">
        <title>The complete genome of Chitinophaga pinensis DSM 2588.</title>
        <authorList>
            <consortium name="US DOE Joint Genome Institute (JGI-PGF)"/>
            <person name="Lucas S."/>
            <person name="Copeland A."/>
            <person name="Lapidus A."/>
            <person name="Glavina del Rio T."/>
            <person name="Dalin E."/>
            <person name="Tice H."/>
            <person name="Bruce D."/>
            <person name="Goodwin L."/>
            <person name="Pitluck S."/>
            <person name="Kyrpides N."/>
            <person name="Mavromatis K."/>
            <person name="Ivanova N."/>
            <person name="Mikhailova N."/>
            <person name="Sims D."/>
            <person name="Meinche L."/>
            <person name="Brettin T."/>
            <person name="Detter J.C."/>
            <person name="Han C."/>
            <person name="Larimer F."/>
            <person name="Land M."/>
            <person name="Hauser L."/>
            <person name="Markowitz V."/>
            <person name="Cheng J.-F."/>
            <person name="Hugenholtz P."/>
            <person name="Woyke T."/>
            <person name="Wu D."/>
            <person name="Spring S."/>
            <person name="Klenk H.-P."/>
            <person name="Eisen J.A."/>
        </authorList>
    </citation>
    <scope>NUCLEOTIDE SEQUENCE [LARGE SCALE GENOMIC DNA]</scope>
    <source>
        <strain evidence="5">ATCC 43595 / DSM 2588 / LMG 13176 / NBRC 15968 / NCIMB 11800 / UQM 2034</strain>
    </source>
</reference>
<evidence type="ECO:0000256" key="1">
    <source>
        <dbReference type="ARBA" id="ARBA00022723"/>
    </source>
</evidence>
<reference evidence="4 5" key="2">
    <citation type="journal article" date="2010" name="Stand. Genomic Sci.">
        <title>Complete genome sequence of Chitinophaga pinensis type strain (UQM 2034).</title>
        <authorList>
            <person name="Glavina Del Rio T."/>
            <person name="Abt B."/>
            <person name="Spring S."/>
            <person name="Lapidus A."/>
            <person name="Nolan M."/>
            <person name="Tice H."/>
            <person name="Copeland A."/>
            <person name="Cheng J.F."/>
            <person name="Chen F."/>
            <person name="Bruce D."/>
            <person name="Goodwin L."/>
            <person name="Pitluck S."/>
            <person name="Ivanova N."/>
            <person name="Mavromatis K."/>
            <person name="Mikhailova N."/>
            <person name="Pati A."/>
            <person name="Chen A."/>
            <person name="Palaniappan K."/>
            <person name="Land M."/>
            <person name="Hauser L."/>
            <person name="Chang Y.J."/>
            <person name="Jeffries C.D."/>
            <person name="Chain P."/>
            <person name="Saunders E."/>
            <person name="Detter J.C."/>
            <person name="Brettin T."/>
            <person name="Rohde M."/>
            <person name="Goker M."/>
            <person name="Bristow J."/>
            <person name="Eisen J.A."/>
            <person name="Markowitz V."/>
            <person name="Hugenholtz P."/>
            <person name="Kyrpides N.C."/>
            <person name="Klenk H.P."/>
            <person name="Lucas S."/>
        </authorList>
    </citation>
    <scope>NUCLEOTIDE SEQUENCE [LARGE SCALE GENOMIC DNA]</scope>
    <source>
        <strain evidence="5">ATCC 43595 / DSM 2588 / LMG 13176 / NBRC 15968 / NCIMB 11800 / UQM 2034</strain>
    </source>
</reference>
<dbReference type="PANTHER" id="PTHR11079:SF179">
    <property type="entry name" value="TRNA(ADENINE(34)) DEAMINASE, CHLOROPLASTIC"/>
    <property type="match status" value="1"/>
</dbReference>
<evidence type="ECO:0000259" key="3">
    <source>
        <dbReference type="PROSITE" id="PS51747"/>
    </source>
</evidence>
<dbReference type="InterPro" id="IPR016192">
    <property type="entry name" value="APOBEC/CMP_deaminase_Zn-bd"/>
</dbReference>
<feature type="domain" description="CMP/dCMP-type deaminase" evidence="3">
    <location>
        <begin position="1"/>
        <end position="105"/>
    </location>
</feature>
<name>A0A979G392_CHIPD</name>
<keyword evidence="1" id="KW-0479">Metal-binding</keyword>
<dbReference type="PROSITE" id="PS00903">
    <property type="entry name" value="CYT_DCMP_DEAMINASES_1"/>
    <property type="match status" value="1"/>
</dbReference>